<feature type="domain" description="DOG1" evidence="9">
    <location>
        <begin position="412"/>
        <end position="630"/>
    </location>
</feature>
<reference evidence="10 11" key="1">
    <citation type="journal article" date="2024" name="Nat. Commun.">
        <title>Phylogenomics reveals the evolutionary origins of lichenization in chlorophyte algae.</title>
        <authorList>
            <person name="Puginier C."/>
            <person name="Libourel C."/>
            <person name="Otte J."/>
            <person name="Skaloud P."/>
            <person name="Haon M."/>
            <person name="Grisel S."/>
            <person name="Petersen M."/>
            <person name="Berrin J.G."/>
            <person name="Delaux P.M."/>
            <person name="Dal Grande F."/>
            <person name="Keller J."/>
        </authorList>
    </citation>
    <scope>NUCLEOTIDE SEQUENCE [LARGE SCALE GENOMIC DNA]</scope>
    <source>
        <strain evidence="10 11">SAG 216-7</strain>
    </source>
</reference>
<evidence type="ECO:0000256" key="4">
    <source>
        <dbReference type="ARBA" id="ARBA00023125"/>
    </source>
</evidence>
<dbReference type="Gene3D" id="1.20.5.170">
    <property type="match status" value="1"/>
</dbReference>
<keyword evidence="11" id="KW-1185">Reference proteome</keyword>
<evidence type="ECO:0000259" key="8">
    <source>
        <dbReference type="PROSITE" id="PS50217"/>
    </source>
</evidence>
<feature type="region of interest" description="Disordered" evidence="7">
    <location>
        <begin position="1"/>
        <end position="110"/>
    </location>
</feature>
<organism evidence="10 11">
    <name type="scientific">Coccomyxa subellipsoidea</name>
    <dbReference type="NCBI Taxonomy" id="248742"/>
    <lineage>
        <taxon>Eukaryota</taxon>
        <taxon>Viridiplantae</taxon>
        <taxon>Chlorophyta</taxon>
        <taxon>core chlorophytes</taxon>
        <taxon>Trebouxiophyceae</taxon>
        <taxon>Trebouxiophyceae incertae sedis</taxon>
        <taxon>Coccomyxaceae</taxon>
        <taxon>Coccomyxa</taxon>
    </lineage>
</organism>
<dbReference type="SMART" id="SM00338">
    <property type="entry name" value="BRLZ"/>
    <property type="match status" value="1"/>
</dbReference>
<feature type="compositionally biased region" description="Acidic residues" evidence="7">
    <location>
        <begin position="295"/>
        <end position="312"/>
    </location>
</feature>
<evidence type="ECO:0000256" key="7">
    <source>
        <dbReference type="SAM" id="MobiDB-lite"/>
    </source>
</evidence>
<keyword evidence="4" id="KW-0238">DNA-binding</keyword>
<proteinExistence type="inferred from homology"/>
<feature type="compositionally biased region" description="Polar residues" evidence="7">
    <location>
        <begin position="285"/>
        <end position="294"/>
    </location>
</feature>
<evidence type="ECO:0000313" key="10">
    <source>
        <dbReference type="EMBL" id="KAK9915975.1"/>
    </source>
</evidence>
<dbReference type="EMBL" id="JALJOT010000004">
    <property type="protein sequence ID" value="KAK9915975.1"/>
    <property type="molecule type" value="Genomic_DNA"/>
</dbReference>
<dbReference type="PROSITE" id="PS50217">
    <property type="entry name" value="BZIP"/>
    <property type="match status" value="1"/>
</dbReference>
<feature type="domain" description="BZIP" evidence="8">
    <location>
        <begin position="313"/>
        <end position="348"/>
    </location>
</feature>
<dbReference type="PANTHER" id="PTHR45693:SF1">
    <property type="entry name" value="TRANSCRIPTION FACTOR PERIANTHIA"/>
    <property type="match status" value="1"/>
</dbReference>
<gene>
    <name evidence="10" type="ORF">WJX75_006823</name>
</gene>
<protein>
    <recommendedName>
        <fullName evidence="12">BZIP domain-containing protein</fullName>
    </recommendedName>
</protein>
<keyword evidence="6" id="KW-0539">Nucleus</keyword>
<dbReference type="PROSITE" id="PS51806">
    <property type="entry name" value="DOG1"/>
    <property type="match status" value="1"/>
</dbReference>
<dbReference type="Proteomes" id="UP001491310">
    <property type="component" value="Unassembled WGS sequence"/>
</dbReference>
<dbReference type="PANTHER" id="PTHR45693">
    <property type="entry name" value="TRANSCRIPTION FACTOR TGA9"/>
    <property type="match status" value="1"/>
</dbReference>
<dbReference type="InterPro" id="IPR004827">
    <property type="entry name" value="bZIP"/>
</dbReference>
<sequence length="637" mass="67509">MAANEEGRLPPATDEAAPAVGEAMPSGGTGGFRPYKVNPTAAAIPSEPKVPKEDAVPEAQMTALASEPLPQQLPPAAAGAAPVPVQPAMSPPPPVSPNGAGMGAARPGPAALAGQRIEVPSGQQLAGGQRLESVGQRPTFSGQRLESLAGNVGSMMASSNNTLDNMRALGSISSGGVVPAAMQLAQRGAMAGYPAAMLQQQYLSSIPWLLRMQGAQQAMFPSSQQLEGAAQAAAQMPLSMPEGEAMFNTNSISSKSLEQAGFQQLSKKRKSSSGRTMSGAALNGDMSQKYSLSQSDDEDDNTRADGDDDGDMDDKVKRRLAQNREAARKSRQRRKAYVQNLEEEVRQLRTGKLSGQALAAQSSSLGATGSLGGANALGLGPDATSLFSAMMHRLPAGSLPGAGAGDALAQQNHEVLQAFDKWRAEHVATVLAVRQAVNEGAGDAALRPLIEEARSQLWTLFAMKKAVVCSESVLLIMNLEHLLPPERLYSWLGGLRASNACNGLLTKLADLGLGTQQRMKLEALRESLLQQENSLGRGYSEVLAELGARAAQQPVLLPGQLPDKRIWDSPDILGKLDAMRMTLLRGDNVWEQFLEQTEGFLSLRQYGVAVTALMETSLQLQNLHLPWLQLLRRPAVE</sequence>
<feature type="compositionally biased region" description="Low complexity" evidence="7">
    <location>
        <begin position="63"/>
        <end position="88"/>
    </location>
</feature>
<name>A0ABR2YW45_9CHLO</name>
<feature type="region of interest" description="Disordered" evidence="7">
    <location>
        <begin position="258"/>
        <end position="314"/>
    </location>
</feature>
<evidence type="ECO:0000256" key="6">
    <source>
        <dbReference type="ARBA" id="ARBA00023242"/>
    </source>
</evidence>
<dbReference type="Pfam" id="PF00170">
    <property type="entry name" value="bZIP_1"/>
    <property type="match status" value="1"/>
</dbReference>
<keyword evidence="3" id="KW-0805">Transcription regulation</keyword>
<evidence type="ECO:0000256" key="3">
    <source>
        <dbReference type="ARBA" id="ARBA00023015"/>
    </source>
</evidence>
<evidence type="ECO:0000256" key="1">
    <source>
        <dbReference type="ARBA" id="ARBA00004123"/>
    </source>
</evidence>
<dbReference type="InterPro" id="IPR046347">
    <property type="entry name" value="bZIP_sf"/>
</dbReference>
<evidence type="ECO:0008006" key="12">
    <source>
        <dbReference type="Google" id="ProtNLM"/>
    </source>
</evidence>
<comment type="similarity">
    <text evidence="2">Belongs to the bZIP family.</text>
</comment>
<evidence type="ECO:0000313" key="11">
    <source>
        <dbReference type="Proteomes" id="UP001491310"/>
    </source>
</evidence>
<comment type="subcellular location">
    <subcellularLocation>
        <location evidence="1">Nucleus</location>
    </subcellularLocation>
</comment>
<feature type="compositionally biased region" description="Low complexity" evidence="7">
    <location>
        <begin position="97"/>
        <end position="110"/>
    </location>
</feature>
<dbReference type="InterPro" id="IPR025422">
    <property type="entry name" value="TGA_domain"/>
</dbReference>
<dbReference type="PROSITE" id="PS00036">
    <property type="entry name" value="BZIP_BASIC"/>
    <property type="match status" value="1"/>
</dbReference>
<keyword evidence="5" id="KW-0804">Transcription</keyword>
<accession>A0ABR2YW45</accession>
<dbReference type="SUPFAM" id="SSF57959">
    <property type="entry name" value="Leucine zipper domain"/>
    <property type="match status" value="1"/>
</dbReference>
<evidence type="ECO:0000256" key="2">
    <source>
        <dbReference type="ARBA" id="ARBA00007163"/>
    </source>
</evidence>
<evidence type="ECO:0000259" key="9">
    <source>
        <dbReference type="PROSITE" id="PS51806"/>
    </source>
</evidence>
<comment type="caution">
    <text evidence="10">The sequence shown here is derived from an EMBL/GenBank/DDBJ whole genome shotgun (WGS) entry which is preliminary data.</text>
</comment>
<evidence type="ECO:0000256" key="5">
    <source>
        <dbReference type="ARBA" id="ARBA00023163"/>
    </source>
</evidence>